<dbReference type="KEGG" id="ebt:EBL_c20970"/>
<keyword evidence="3" id="KW-1185">Reference proteome</keyword>
<evidence type="ECO:0000313" key="3">
    <source>
        <dbReference type="Proteomes" id="UP000001955"/>
    </source>
</evidence>
<proteinExistence type="predicted"/>
<gene>
    <name evidence="2" type="ordered locus">EBL_c20970</name>
</gene>
<sequence>MLPCQYSQESAKNNDRRSSDDEIQTLVDYIKVNPLWENELGKINSYSFKNSRNQLMQKFKLTP</sequence>
<feature type="region of interest" description="Disordered" evidence="1">
    <location>
        <begin position="1"/>
        <end position="20"/>
    </location>
</feature>
<dbReference type="EMBL" id="CP001560">
    <property type="protein sequence ID" value="AFJ47188.1"/>
    <property type="molecule type" value="Genomic_DNA"/>
</dbReference>
<evidence type="ECO:0000313" key="2">
    <source>
        <dbReference type="EMBL" id="AFJ47188.1"/>
    </source>
</evidence>
<reference evidence="2 3" key="1">
    <citation type="journal article" date="2012" name="J. Bacteriol.">
        <title>Complete genome sequence of the B12-producing Shimwellia blattae strain DSM 4481, isolated from a cockroach.</title>
        <authorList>
            <person name="Brzuszkiewicz E."/>
            <person name="Waschkowitz T."/>
            <person name="Wiezer A."/>
            <person name="Daniel R."/>
        </authorList>
    </citation>
    <scope>NUCLEOTIDE SEQUENCE [LARGE SCALE GENOMIC DNA]</scope>
    <source>
        <strain evidence="3">ATCC 29907 / DSM 4481 / JCM 1650 / NBRC 105725 / CDC 9005-74</strain>
    </source>
</reference>
<dbReference type="Proteomes" id="UP000001955">
    <property type="component" value="Chromosome"/>
</dbReference>
<feature type="compositionally biased region" description="Polar residues" evidence="1">
    <location>
        <begin position="1"/>
        <end position="11"/>
    </location>
</feature>
<evidence type="ECO:0000256" key="1">
    <source>
        <dbReference type="SAM" id="MobiDB-lite"/>
    </source>
</evidence>
<accession>I2B9I4</accession>
<organism evidence="2 3">
    <name type="scientific">Shimwellia blattae (strain ATCC 29907 / DSM 4481 / JCM 1650 / NBRC 105725 / CDC 9005-74)</name>
    <name type="common">Escherichia blattae</name>
    <dbReference type="NCBI Taxonomy" id="630626"/>
    <lineage>
        <taxon>Bacteria</taxon>
        <taxon>Pseudomonadati</taxon>
        <taxon>Pseudomonadota</taxon>
        <taxon>Gammaproteobacteria</taxon>
        <taxon>Enterobacterales</taxon>
        <taxon>Enterobacteriaceae</taxon>
        <taxon>Shimwellia</taxon>
    </lineage>
</organism>
<protein>
    <submittedName>
        <fullName evidence="2">Uncharacterized protein</fullName>
    </submittedName>
</protein>
<name>I2B9I4_SHIBC</name>
<dbReference type="HOGENOM" id="CLU_2883452_0_0_6"/>
<dbReference type="AlphaFoldDB" id="I2B9I4"/>